<evidence type="ECO:0000313" key="7">
    <source>
        <dbReference type="EMBL" id="RXK08818.1"/>
    </source>
</evidence>
<evidence type="ECO:0000256" key="4">
    <source>
        <dbReference type="ARBA" id="ARBA00022917"/>
    </source>
</evidence>
<protein>
    <submittedName>
        <fullName evidence="7">Aspartate--tRNA ligase</fullName>
        <ecNumber evidence="7">6.1.1.12</ecNumber>
    </submittedName>
</protein>
<proteinExistence type="predicted"/>
<feature type="domain" description="Aminoacyl-transfer RNA synthetases class-II family profile" evidence="6">
    <location>
        <begin position="150"/>
        <end position="228"/>
    </location>
</feature>
<dbReference type="PROSITE" id="PS50862">
    <property type="entry name" value="AA_TRNA_LIGASE_II"/>
    <property type="match status" value="1"/>
</dbReference>
<dbReference type="EMBL" id="PDKM01000028">
    <property type="protein sequence ID" value="RXK08818.1"/>
    <property type="molecule type" value="Genomic_DNA"/>
</dbReference>
<evidence type="ECO:0000256" key="1">
    <source>
        <dbReference type="ARBA" id="ARBA00022598"/>
    </source>
</evidence>
<evidence type="ECO:0000256" key="3">
    <source>
        <dbReference type="ARBA" id="ARBA00022840"/>
    </source>
</evidence>
<accession>A0AAX2A5Y3</accession>
<gene>
    <name evidence="7" type="primary">aspS</name>
    <name evidence="7" type="ORF">CRV05_13350</name>
</gene>
<keyword evidence="5" id="KW-0030">Aminoacyl-tRNA synthetase</keyword>
<dbReference type="SUPFAM" id="SSF50249">
    <property type="entry name" value="Nucleic acid-binding proteins"/>
    <property type="match status" value="1"/>
</dbReference>
<sequence>MRTHYCSSVRENLIGEKVTVAGWVNSRRDHGGIIFIDLRDKSGLVQLVADPQDCKDALAVAETVRDEYVLIATGTVRARGEGLENPNLETGKIEIILENLIIENRSKAMPFDINDEKVNDEIKLRNRFLELRSKKSFDIFQLRSKATIQARNTLDELGFLDVETPILTKSTPEGARDYLVPSRVHAGEFYALPQSPQLFKQLLMVAGFDRYFQIAKCFRDEDLRADRQ</sequence>
<dbReference type="InterPro" id="IPR002312">
    <property type="entry name" value="Asp/Asn-tRNA-synth_IIb"/>
</dbReference>
<reference evidence="7 8" key="1">
    <citation type="submission" date="2017-10" db="EMBL/GenBank/DDBJ databases">
        <title>Genomics of the genus Arcobacter.</title>
        <authorList>
            <person name="Perez-Cataluna A."/>
            <person name="Figueras M.J."/>
        </authorList>
    </citation>
    <scope>NUCLEOTIDE SEQUENCE [LARGE SCALE GENOMIC DNA]</scope>
    <source>
        <strain evidence="7 8">CECT 7835</strain>
    </source>
</reference>
<dbReference type="InterPro" id="IPR045864">
    <property type="entry name" value="aa-tRNA-synth_II/BPL/LPL"/>
</dbReference>
<evidence type="ECO:0000256" key="5">
    <source>
        <dbReference type="ARBA" id="ARBA00023146"/>
    </source>
</evidence>
<dbReference type="Proteomes" id="UP000289193">
    <property type="component" value="Unassembled WGS sequence"/>
</dbReference>
<dbReference type="InterPro" id="IPR006195">
    <property type="entry name" value="aa-tRNA-synth_II"/>
</dbReference>
<dbReference type="InterPro" id="IPR004365">
    <property type="entry name" value="NA-bd_OB_tRNA"/>
</dbReference>
<dbReference type="AlphaFoldDB" id="A0AAX2A5Y3"/>
<dbReference type="SUPFAM" id="SSF55681">
    <property type="entry name" value="Class II aaRS and biotin synthetases"/>
    <property type="match status" value="1"/>
</dbReference>
<dbReference type="InterPro" id="IPR004364">
    <property type="entry name" value="Aa-tRNA-synt_II"/>
</dbReference>
<dbReference type="PRINTS" id="PR01042">
    <property type="entry name" value="TRNASYNTHASP"/>
</dbReference>
<dbReference type="Pfam" id="PF01336">
    <property type="entry name" value="tRNA_anti-codon"/>
    <property type="match status" value="1"/>
</dbReference>
<keyword evidence="1 7" id="KW-0436">Ligase</keyword>
<dbReference type="GO" id="GO:0006422">
    <property type="term" value="P:aspartyl-tRNA aminoacylation"/>
    <property type="evidence" value="ECO:0007669"/>
    <property type="project" value="TreeGrafter"/>
</dbReference>
<dbReference type="PANTHER" id="PTHR22594">
    <property type="entry name" value="ASPARTYL/LYSYL-TRNA SYNTHETASE"/>
    <property type="match status" value="1"/>
</dbReference>
<dbReference type="RefSeq" id="WP_228713238.1">
    <property type="nucleotide sequence ID" value="NZ_PDKM01000028.1"/>
</dbReference>
<dbReference type="GO" id="GO:0005524">
    <property type="term" value="F:ATP binding"/>
    <property type="evidence" value="ECO:0007669"/>
    <property type="project" value="UniProtKB-KW"/>
</dbReference>
<dbReference type="EC" id="6.1.1.12" evidence="7"/>
<keyword evidence="2" id="KW-0547">Nucleotide-binding</keyword>
<dbReference type="Pfam" id="PF00152">
    <property type="entry name" value="tRNA-synt_2"/>
    <property type="match status" value="1"/>
</dbReference>
<evidence type="ECO:0000313" key="8">
    <source>
        <dbReference type="Proteomes" id="UP000289193"/>
    </source>
</evidence>
<keyword evidence="8" id="KW-1185">Reference proteome</keyword>
<dbReference type="PANTHER" id="PTHR22594:SF5">
    <property type="entry name" value="ASPARTATE--TRNA LIGASE, MITOCHONDRIAL"/>
    <property type="match status" value="1"/>
</dbReference>
<dbReference type="Gene3D" id="2.40.50.140">
    <property type="entry name" value="Nucleic acid-binding proteins"/>
    <property type="match status" value="1"/>
</dbReference>
<evidence type="ECO:0000259" key="6">
    <source>
        <dbReference type="PROSITE" id="PS50862"/>
    </source>
</evidence>
<organism evidence="7 8">
    <name type="scientific">Halarcobacter bivalviorum</name>
    <dbReference type="NCBI Taxonomy" id="663364"/>
    <lineage>
        <taxon>Bacteria</taxon>
        <taxon>Pseudomonadati</taxon>
        <taxon>Campylobacterota</taxon>
        <taxon>Epsilonproteobacteria</taxon>
        <taxon>Campylobacterales</taxon>
        <taxon>Arcobacteraceae</taxon>
        <taxon>Halarcobacter</taxon>
    </lineage>
</organism>
<evidence type="ECO:0000256" key="2">
    <source>
        <dbReference type="ARBA" id="ARBA00022741"/>
    </source>
</evidence>
<dbReference type="GO" id="GO:0004815">
    <property type="term" value="F:aspartate-tRNA ligase activity"/>
    <property type="evidence" value="ECO:0007669"/>
    <property type="project" value="UniProtKB-EC"/>
</dbReference>
<dbReference type="Gene3D" id="3.30.930.10">
    <property type="entry name" value="Bira Bifunctional Protein, Domain 2"/>
    <property type="match status" value="1"/>
</dbReference>
<feature type="non-terminal residue" evidence="7">
    <location>
        <position position="228"/>
    </location>
</feature>
<keyword evidence="4" id="KW-0648">Protein biosynthesis</keyword>
<dbReference type="CDD" id="cd04317">
    <property type="entry name" value="EcAspRS_like_N"/>
    <property type="match status" value="1"/>
</dbReference>
<name>A0AAX2A5Y3_9BACT</name>
<keyword evidence="3" id="KW-0067">ATP-binding</keyword>
<dbReference type="InterPro" id="IPR012340">
    <property type="entry name" value="NA-bd_OB-fold"/>
</dbReference>
<dbReference type="InterPro" id="IPR047089">
    <property type="entry name" value="Asp-tRNA-ligase_1_N"/>
</dbReference>
<comment type="caution">
    <text evidence="7">The sequence shown here is derived from an EMBL/GenBank/DDBJ whole genome shotgun (WGS) entry which is preliminary data.</text>
</comment>
<dbReference type="GO" id="GO:0003676">
    <property type="term" value="F:nucleic acid binding"/>
    <property type="evidence" value="ECO:0007669"/>
    <property type="project" value="InterPro"/>
</dbReference>